<feature type="transmembrane region" description="Helical" evidence="1">
    <location>
        <begin position="50"/>
        <end position="74"/>
    </location>
</feature>
<keyword evidence="1" id="KW-0812">Transmembrane</keyword>
<dbReference type="EMBL" id="CDMZ01000384">
    <property type="protein sequence ID" value="CEM13106.1"/>
    <property type="molecule type" value="Genomic_DNA"/>
</dbReference>
<protein>
    <submittedName>
        <fullName evidence="2">Uncharacterized protein</fullName>
    </submittedName>
</protein>
<gene>
    <name evidence="2" type="ORF">Cvel_17114</name>
</gene>
<evidence type="ECO:0000256" key="1">
    <source>
        <dbReference type="SAM" id="Phobius"/>
    </source>
</evidence>
<keyword evidence="1" id="KW-0472">Membrane</keyword>
<accession>A0A0G4FJ78</accession>
<dbReference type="AlphaFoldDB" id="A0A0G4FJ78"/>
<proteinExistence type="predicted"/>
<keyword evidence="1" id="KW-1133">Transmembrane helix</keyword>
<dbReference type="VEuPathDB" id="CryptoDB:Cvel_17114"/>
<evidence type="ECO:0000313" key="2">
    <source>
        <dbReference type="EMBL" id="CEM13106.1"/>
    </source>
</evidence>
<sequence length="215" mass="23627">MDVGKAEGGLDLHGSETVQQALQAAQPIAVESPASSSASFQNRRGQKCGFGCLLCAAGFVLGGVVSSIIIFSVWGSRKCGLPPSCIRQSESAVLPVSVNNRTHLSQGFANLDELESSIWKDYFEEVYGVDTIEFPLDLRLLSCFHTRLLPKKVQDDVVVRQFGGPPDYPPVPSYQPYLYGELFYRGNWHQPANLCRSIYPVMTVLDNPPEMTGIR</sequence>
<dbReference type="PhylomeDB" id="A0A0G4FJ78"/>
<name>A0A0G4FJ78_9ALVE</name>
<organism evidence="2">
    <name type="scientific">Chromera velia CCMP2878</name>
    <dbReference type="NCBI Taxonomy" id="1169474"/>
    <lineage>
        <taxon>Eukaryota</taxon>
        <taxon>Sar</taxon>
        <taxon>Alveolata</taxon>
        <taxon>Colpodellida</taxon>
        <taxon>Chromeraceae</taxon>
        <taxon>Chromera</taxon>
    </lineage>
</organism>
<reference evidence="2" key="1">
    <citation type="submission" date="2014-11" db="EMBL/GenBank/DDBJ databases">
        <authorList>
            <person name="Otto D Thomas"/>
            <person name="Naeem Raeece"/>
        </authorList>
    </citation>
    <scope>NUCLEOTIDE SEQUENCE</scope>
</reference>